<dbReference type="InterPro" id="IPR001083">
    <property type="entry name" value="Cu_fist_DNA-bd_dom"/>
</dbReference>
<evidence type="ECO:0000256" key="8">
    <source>
        <dbReference type="SAM" id="MobiDB-lite"/>
    </source>
</evidence>
<gene>
    <name evidence="10" type="ORF">F5050DRAFT_1550463</name>
</gene>
<feature type="region of interest" description="Disordered" evidence="8">
    <location>
        <begin position="196"/>
        <end position="222"/>
    </location>
</feature>
<evidence type="ECO:0000256" key="3">
    <source>
        <dbReference type="ARBA" id="ARBA00022833"/>
    </source>
</evidence>
<keyword evidence="4" id="KW-0186">Copper</keyword>
<name>A0ABQ8QM84_9AGAR</name>
<evidence type="ECO:0000256" key="2">
    <source>
        <dbReference type="ARBA" id="ARBA00022723"/>
    </source>
</evidence>
<keyword evidence="5" id="KW-0805">Transcription regulation</keyword>
<feature type="non-terminal residue" evidence="10">
    <location>
        <position position="364"/>
    </location>
</feature>
<dbReference type="PANTHER" id="PTHR28088:SF5">
    <property type="entry name" value="TRANSCRIPTIONAL ACTIVATOR HAA1-RELATED"/>
    <property type="match status" value="1"/>
</dbReference>
<dbReference type="SMART" id="SM00412">
    <property type="entry name" value="Cu_FIST"/>
    <property type="match status" value="1"/>
</dbReference>
<comment type="subcellular location">
    <subcellularLocation>
        <location evidence="1">Nucleus</location>
    </subcellularLocation>
</comment>
<evidence type="ECO:0000313" key="10">
    <source>
        <dbReference type="EMBL" id="KAJ3999666.1"/>
    </source>
</evidence>
<dbReference type="SUPFAM" id="SSF57879">
    <property type="entry name" value="Zinc domain conserved in yeast copper-regulated transcription factors"/>
    <property type="match status" value="1"/>
</dbReference>
<comment type="caution">
    <text evidence="10">The sequence shown here is derived from an EMBL/GenBank/DDBJ whole genome shotgun (WGS) entry which is preliminary data.</text>
</comment>
<keyword evidence="2" id="KW-0479">Metal-binding</keyword>
<feature type="non-terminal residue" evidence="10">
    <location>
        <position position="1"/>
    </location>
</feature>
<dbReference type="Proteomes" id="UP001163828">
    <property type="component" value="Unassembled WGS sequence"/>
</dbReference>
<dbReference type="PANTHER" id="PTHR28088">
    <property type="entry name" value="TRANSCRIPTIONAL ACTIVATOR HAA1-RELATED"/>
    <property type="match status" value="1"/>
</dbReference>
<evidence type="ECO:0000256" key="7">
    <source>
        <dbReference type="ARBA" id="ARBA00023242"/>
    </source>
</evidence>
<dbReference type="PROSITE" id="PS50073">
    <property type="entry name" value="COPPER_FIST_2"/>
    <property type="match status" value="1"/>
</dbReference>
<keyword evidence="7" id="KW-0539">Nucleus</keyword>
<proteinExistence type="predicted"/>
<evidence type="ECO:0000256" key="1">
    <source>
        <dbReference type="ARBA" id="ARBA00004123"/>
    </source>
</evidence>
<dbReference type="Gene3D" id="3.90.430.10">
    <property type="entry name" value="Copper fist DNA-binding domain"/>
    <property type="match status" value="1"/>
</dbReference>
<reference evidence="10" key="1">
    <citation type="submission" date="2022-08" db="EMBL/GenBank/DDBJ databases">
        <authorList>
            <consortium name="DOE Joint Genome Institute"/>
            <person name="Min B."/>
            <person name="Riley R."/>
            <person name="Sierra-Patev S."/>
            <person name="Naranjo-Ortiz M."/>
            <person name="Looney B."/>
            <person name="Konkel Z."/>
            <person name="Slot J.C."/>
            <person name="Sakamoto Y."/>
            <person name="Steenwyk J.L."/>
            <person name="Rokas A."/>
            <person name="Carro J."/>
            <person name="Camarero S."/>
            <person name="Ferreira P."/>
            <person name="Molpeceres G."/>
            <person name="Ruiz-Duenas F.J."/>
            <person name="Serrano A."/>
            <person name="Henrissat B."/>
            <person name="Drula E."/>
            <person name="Hughes K.W."/>
            <person name="Mata J.L."/>
            <person name="Ishikawa N.K."/>
            <person name="Vargas-Isla R."/>
            <person name="Ushijima S."/>
            <person name="Smith C.A."/>
            <person name="Ahrendt S."/>
            <person name="Andreopoulos W."/>
            <person name="He G."/>
            <person name="Labutti K."/>
            <person name="Lipzen A."/>
            <person name="Ng V."/>
            <person name="Sandor L."/>
            <person name="Barry K."/>
            <person name="Martinez A.T."/>
            <person name="Xiao Y."/>
            <person name="Gibbons J.G."/>
            <person name="Terashima K."/>
            <person name="Hibbett D.S."/>
            <person name="Grigoriev I.V."/>
        </authorList>
    </citation>
    <scope>NUCLEOTIDE SEQUENCE</scope>
    <source>
        <strain evidence="10">TFB10827</strain>
    </source>
</reference>
<dbReference type="EMBL" id="MU790534">
    <property type="protein sequence ID" value="KAJ3999666.1"/>
    <property type="molecule type" value="Genomic_DNA"/>
</dbReference>
<evidence type="ECO:0000256" key="6">
    <source>
        <dbReference type="ARBA" id="ARBA00023163"/>
    </source>
</evidence>
<feature type="compositionally biased region" description="Low complexity" evidence="8">
    <location>
        <begin position="131"/>
        <end position="148"/>
    </location>
</feature>
<dbReference type="InterPro" id="IPR051763">
    <property type="entry name" value="Copper_Homeo_Regul"/>
</dbReference>
<evidence type="ECO:0000313" key="11">
    <source>
        <dbReference type="Proteomes" id="UP001163828"/>
    </source>
</evidence>
<sequence>ETCIKGHRSSACKHTDRALYEIKKKGRPVTQCEHCRELRKTKQVHVKCICQKEEIVTGVEQTSGCSKQGSAAFPNGLPKALEASVAVQLLSQGATSDSDLDGCSCLSGDECHCWTPRKVGPRVGKKGKSVLELSASTSSPSPESSTPAKVENTSSVQNRLADLRTLLPKPAHDPSASAVVHPVGRYHPHELYSPYGRAHDQVHPNHPIRHTSKSPQTDKPSSALPVTHPFSMQHSFYPVDPWKSFQMAGSASIAGSLCGCGDECACPRCIVHRPNISRTVDASKCGQPDGCRDCMDCAASFSYQSSQGLPPNTALSIYSDAFSLSGGSSIDDWIQQMQSSIPAFDTLSRNRNVSSSDLPSVANR</sequence>
<keyword evidence="6" id="KW-0804">Transcription</keyword>
<feature type="region of interest" description="Disordered" evidence="8">
    <location>
        <begin position="121"/>
        <end position="156"/>
    </location>
</feature>
<evidence type="ECO:0000259" key="9">
    <source>
        <dbReference type="PROSITE" id="PS50073"/>
    </source>
</evidence>
<dbReference type="SMART" id="SM01090">
    <property type="entry name" value="Copper-fist"/>
    <property type="match status" value="1"/>
</dbReference>
<dbReference type="Pfam" id="PF00649">
    <property type="entry name" value="Copper-fist"/>
    <property type="match status" value="1"/>
</dbReference>
<evidence type="ECO:0000256" key="5">
    <source>
        <dbReference type="ARBA" id="ARBA00023015"/>
    </source>
</evidence>
<protein>
    <recommendedName>
        <fullName evidence="9">Copper-fist domain-containing protein</fullName>
    </recommendedName>
</protein>
<dbReference type="PRINTS" id="PR00617">
    <property type="entry name" value="COPPERFIST"/>
</dbReference>
<dbReference type="InterPro" id="IPR036395">
    <property type="entry name" value="Cu_fist_DNA-bd_dom_sf"/>
</dbReference>
<feature type="domain" description="Copper-fist" evidence="9">
    <location>
        <begin position="1"/>
        <end position="29"/>
    </location>
</feature>
<keyword evidence="11" id="KW-1185">Reference proteome</keyword>
<keyword evidence="3" id="KW-0862">Zinc</keyword>
<organism evidence="10 11">
    <name type="scientific">Lentinula boryana</name>
    <dbReference type="NCBI Taxonomy" id="40481"/>
    <lineage>
        <taxon>Eukaryota</taxon>
        <taxon>Fungi</taxon>
        <taxon>Dikarya</taxon>
        <taxon>Basidiomycota</taxon>
        <taxon>Agaricomycotina</taxon>
        <taxon>Agaricomycetes</taxon>
        <taxon>Agaricomycetidae</taxon>
        <taxon>Agaricales</taxon>
        <taxon>Marasmiineae</taxon>
        <taxon>Omphalotaceae</taxon>
        <taxon>Lentinula</taxon>
    </lineage>
</organism>
<accession>A0ABQ8QM84</accession>
<evidence type="ECO:0000256" key="4">
    <source>
        <dbReference type="ARBA" id="ARBA00023008"/>
    </source>
</evidence>